<dbReference type="AlphaFoldDB" id="A0A0A2MP92"/>
<sequence>MGLFDKFFAKKQIAINSNHDFWQWFQLNEKAFFKAVAQGDNIQELFFSKLSPKLDELKSGFFFLTGMFNTTTAELVLTADGNVNNIAFVEDLVASAPVINGWKFTALKQEHAIENTSIKMAGYAFNDNTLSFYANVDENYPDEIAVTIVHNDFNEDCRLEIINGTYLFLDYYLGELNFAVTIDVLEFAQKSDATAELVPIEKLKSFLKWREKEFIEKYDGVRHDTDNDSYSLFEANAEQENYSIATMDTDLLNWNAKASHPWIGTMTLKYDEAGMPNEAASALLYEIEEQLLAELKDVDGYLYIGHETTQGTREIYLACNDFRKPSKVFYTVKEKYSGRITIATDIYKDKYWKSFNRFIEG</sequence>
<organism evidence="2 3">
    <name type="scientific">Flavobacterium subsaxonicum WB 4.1-42 = DSM 21790</name>
    <dbReference type="NCBI Taxonomy" id="1121898"/>
    <lineage>
        <taxon>Bacteria</taxon>
        <taxon>Pseudomonadati</taxon>
        <taxon>Bacteroidota</taxon>
        <taxon>Flavobacteriia</taxon>
        <taxon>Flavobacteriales</taxon>
        <taxon>Flavobacteriaceae</taxon>
        <taxon>Flavobacterium</taxon>
    </lineage>
</organism>
<dbReference type="STRING" id="1121898.GCA_000422725_01990"/>
<gene>
    <name evidence="2" type="ORF">Q766_08185</name>
</gene>
<dbReference type="EMBL" id="JRLY01000005">
    <property type="protein sequence ID" value="KGO93273.1"/>
    <property type="molecule type" value="Genomic_DNA"/>
</dbReference>
<evidence type="ECO:0000313" key="3">
    <source>
        <dbReference type="Proteomes" id="UP000030111"/>
    </source>
</evidence>
<evidence type="ECO:0000259" key="1">
    <source>
        <dbReference type="Pfam" id="PF05117"/>
    </source>
</evidence>
<reference evidence="2 3" key="1">
    <citation type="submission" date="2013-09" db="EMBL/GenBank/DDBJ databases">
        <authorList>
            <person name="Zeng Z."/>
            <person name="Chen C."/>
        </authorList>
    </citation>
    <scope>NUCLEOTIDE SEQUENCE [LARGE SCALE GENOMIC DNA]</scope>
    <source>
        <strain evidence="2 3">WB 4.1-42</strain>
    </source>
</reference>
<keyword evidence="3" id="KW-1185">Reference proteome</keyword>
<comment type="caution">
    <text evidence="2">The sequence shown here is derived from an EMBL/GenBank/DDBJ whole genome shotgun (WGS) entry which is preliminary data.</text>
</comment>
<dbReference type="Proteomes" id="UP000030111">
    <property type="component" value="Unassembled WGS sequence"/>
</dbReference>
<accession>A0A0A2MP92</accession>
<protein>
    <recommendedName>
        <fullName evidence="1">DUF695 domain-containing protein</fullName>
    </recommendedName>
</protein>
<proteinExistence type="predicted"/>
<dbReference type="RefSeq" id="WP_026990816.1">
    <property type="nucleotide sequence ID" value="NZ_AUGP01000018.1"/>
</dbReference>
<feature type="domain" description="DUF695" evidence="1">
    <location>
        <begin position="263"/>
        <end position="358"/>
    </location>
</feature>
<dbReference type="Pfam" id="PF05117">
    <property type="entry name" value="DUF695"/>
    <property type="match status" value="1"/>
</dbReference>
<dbReference type="eggNOG" id="ENOG502Z8C2">
    <property type="taxonomic scope" value="Bacteria"/>
</dbReference>
<evidence type="ECO:0000313" key="2">
    <source>
        <dbReference type="EMBL" id="KGO93273.1"/>
    </source>
</evidence>
<dbReference type="OrthoDB" id="9151249at2"/>
<name>A0A0A2MP92_9FLAO</name>
<dbReference type="InterPro" id="IPR016097">
    <property type="entry name" value="DUF695"/>
</dbReference>